<feature type="compositionally biased region" description="Basic and acidic residues" evidence="14">
    <location>
        <begin position="262"/>
        <end position="277"/>
    </location>
</feature>
<evidence type="ECO:0000259" key="15">
    <source>
        <dbReference type="PROSITE" id="PS50011"/>
    </source>
</evidence>
<organism evidence="17 18">
    <name type="scientific">Stephania yunnanensis</name>
    <dbReference type="NCBI Taxonomy" id="152371"/>
    <lineage>
        <taxon>Eukaryota</taxon>
        <taxon>Viridiplantae</taxon>
        <taxon>Streptophyta</taxon>
        <taxon>Embryophyta</taxon>
        <taxon>Tracheophyta</taxon>
        <taxon>Spermatophyta</taxon>
        <taxon>Magnoliopsida</taxon>
        <taxon>Ranunculales</taxon>
        <taxon>Menispermaceae</taxon>
        <taxon>Menispermoideae</taxon>
        <taxon>Cissampelideae</taxon>
        <taxon>Stephania</taxon>
    </lineage>
</organism>
<evidence type="ECO:0000256" key="3">
    <source>
        <dbReference type="ARBA" id="ARBA00022527"/>
    </source>
</evidence>
<evidence type="ECO:0000256" key="10">
    <source>
        <dbReference type="ARBA" id="ARBA00022833"/>
    </source>
</evidence>
<evidence type="ECO:0000256" key="9">
    <source>
        <dbReference type="ARBA" id="ARBA00022777"/>
    </source>
</evidence>
<keyword evidence="5" id="KW-0808">Transferase</keyword>
<protein>
    <recommendedName>
        <fullName evidence="2">non-specific serine/threonine protein kinase</fullName>
        <ecNumber evidence="2">2.7.11.1</ecNumber>
    </recommendedName>
</protein>
<feature type="domain" description="Protein kinase" evidence="15">
    <location>
        <begin position="628"/>
        <end position="918"/>
    </location>
</feature>
<dbReference type="SMART" id="SM00220">
    <property type="entry name" value="S_TKc"/>
    <property type="match status" value="1"/>
</dbReference>
<dbReference type="Pfam" id="PF26031">
    <property type="entry name" value="IREH1"/>
    <property type="match status" value="1"/>
</dbReference>
<keyword evidence="6" id="KW-0479">Metal-binding</keyword>
<keyword evidence="3" id="KW-0723">Serine/threonine-protein kinase</keyword>
<proteinExistence type="inferred from homology"/>
<evidence type="ECO:0000313" key="18">
    <source>
        <dbReference type="Proteomes" id="UP001420932"/>
    </source>
</evidence>
<dbReference type="Pfam" id="PF00069">
    <property type="entry name" value="Pkinase"/>
    <property type="match status" value="2"/>
</dbReference>
<reference evidence="17 18" key="1">
    <citation type="submission" date="2024-01" db="EMBL/GenBank/DDBJ databases">
        <title>Genome assemblies of Stephania.</title>
        <authorList>
            <person name="Yang L."/>
        </authorList>
    </citation>
    <scope>NUCLEOTIDE SEQUENCE [LARGE SCALE GENOMIC DNA]</scope>
    <source>
        <strain evidence="17">YNDBR</strain>
        <tissue evidence="17">Leaf</tissue>
    </source>
</reference>
<dbReference type="GO" id="GO:0004674">
    <property type="term" value="F:protein serine/threonine kinase activity"/>
    <property type="evidence" value="ECO:0007669"/>
    <property type="project" value="UniProtKB-KW"/>
</dbReference>
<evidence type="ECO:0000256" key="6">
    <source>
        <dbReference type="ARBA" id="ARBA00022723"/>
    </source>
</evidence>
<feature type="compositionally biased region" description="Low complexity" evidence="14">
    <location>
        <begin position="471"/>
        <end position="491"/>
    </location>
</feature>
<comment type="catalytic activity">
    <reaction evidence="13">
        <text>L-seryl-[protein] + ATP = O-phospho-L-seryl-[protein] + ADP + H(+)</text>
        <dbReference type="Rhea" id="RHEA:17989"/>
        <dbReference type="Rhea" id="RHEA-COMP:9863"/>
        <dbReference type="Rhea" id="RHEA-COMP:11604"/>
        <dbReference type="ChEBI" id="CHEBI:15378"/>
        <dbReference type="ChEBI" id="CHEBI:29999"/>
        <dbReference type="ChEBI" id="CHEBI:30616"/>
        <dbReference type="ChEBI" id="CHEBI:83421"/>
        <dbReference type="ChEBI" id="CHEBI:456216"/>
        <dbReference type="EC" id="2.7.11.1"/>
    </reaction>
</comment>
<evidence type="ECO:0000256" key="14">
    <source>
        <dbReference type="SAM" id="MobiDB-lite"/>
    </source>
</evidence>
<evidence type="ECO:0000256" key="2">
    <source>
        <dbReference type="ARBA" id="ARBA00012513"/>
    </source>
</evidence>
<feature type="region of interest" description="Disordered" evidence="14">
    <location>
        <begin position="1"/>
        <end position="23"/>
    </location>
</feature>
<dbReference type="InterPro" id="IPR008271">
    <property type="entry name" value="Ser/Thr_kinase_AS"/>
</dbReference>
<dbReference type="GO" id="GO:0005524">
    <property type="term" value="F:ATP binding"/>
    <property type="evidence" value="ECO:0007669"/>
    <property type="project" value="UniProtKB-KW"/>
</dbReference>
<keyword evidence="10" id="KW-0862">Zinc</keyword>
<dbReference type="FunFam" id="1.10.510.10:FF:000446">
    <property type="entry name" value="Microtubule associated serine/threonine kinase 2"/>
    <property type="match status" value="1"/>
</dbReference>
<keyword evidence="4" id="KW-0597">Phosphoprotein</keyword>
<comment type="caution">
    <text evidence="17">The sequence shown here is derived from an EMBL/GenBank/DDBJ whole genome shotgun (WGS) entry which is preliminary data.</text>
</comment>
<evidence type="ECO:0000256" key="12">
    <source>
        <dbReference type="ARBA" id="ARBA00047899"/>
    </source>
</evidence>
<dbReference type="InterPro" id="IPR050236">
    <property type="entry name" value="Ser_Thr_kinase_AGC"/>
</dbReference>
<dbReference type="CDD" id="cd05579">
    <property type="entry name" value="STKc_MAST_like"/>
    <property type="match status" value="1"/>
</dbReference>
<dbReference type="InterPro" id="IPR011009">
    <property type="entry name" value="Kinase-like_dom_sf"/>
</dbReference>
<keyword evidence="9" id="KW-0418">Kinase</keyword>
<gene>
    <name evidence="17" type="ORF">Syun_015710</name>
</gene>
<keyword evidence="11" id="KW-0067">ATP-binding</keyword>
<evidence type="ECO:0000259" key="16">
    <source>
        <dbReference type="PROSITE" id="PS51285"/>
    </source>
</evidence>
<dbReference type="EC" id="2.7.11.1" evidence="2"/>
<evidence type="ECO:0000256" key="1">
    <source>
        <dbReference type="ARBA" id="ARBA00009903"/>
    </source>
</evidence>
<evidence type="ECO:0000256" key="5">
    <source>
        <dbReference type="ARBA" id="ARBA00022679"/>
    </source>
</evidence>
<evidence type="ECO:0000256" key="7">
    <source>
        <dbReference type="ARBA" id="ARBA00022741"/>
    </source>
</evidence>
<keyword evidence="18" id="KW-1185">Reference proteome</keyword>
<dbReference type="Gene3D" id="1.10.510.10">
    <property type="entry name" value="Transferase(Phosphotransferase) domain 1"/>
    <property type="match status" value="1"/>
</dbReference>
<dbReference type="Gene3D" id="3.30.200.20">
    <property type="entry name" value="Phosphorylase Kinase, domain 1"/>
    <property type="match status" value="1"/>
</dbReference>
<dbReference type="AlphaFoldDB" id="A0AAP0JNX5"/>
<feature type="domain" description="AGC-kinase C-terminal" evidence="16">
    <location>
        <begin position="919"/>
        <end position="1014"/>
    </location>
</feature>
<accession>A0AAP0JNX5</accession>
<dbReference type="PROSITE" id="PS00108">
    <property type="entry name" value="PROTEIN_KINASE_ST"/>
    <property type="match status" value="1"/>
</dbReference>
<dbReference type="InterPro" id="IPR058783">
    <property type="entry name" value="IREH1/IRE-like_N"/>
</dbReference>
<feature type="region of interest" description="Disordered" evidence="14">
    <location>
        <begin position="235"/>
        <end position="288"/>
    </location>
</feature>
<dbReference type="FunFam" id="3.30.200.20:FF:000147">
    <property type="entry name" value="probable serine/threonine protein kinase IREH1"/>
    <property type="match status" value="1"/>
</dbReference>
<dbReference type="SUPFAM" id="SSF56112">
    <property type="entry name" value="Protein kinase-like (PK-like)"/>
    <property type="match status" value="1"/>
</dbReference>
<dbReference type="InterPro" id="IPR000719">
    <property type="entry name" value="Prot_kinase_dom"/>
</dbReference>
<dbReference type="PANTHER" id="PTHR24356:SF354">
    <property type="entry name" value="SERINE_THREONINE PROTEIN KINASE IRE4-RELATED"/>
    <property type="match status" value="1"/>
</dbReference>
<dbReference type="PROSITE" id="PS50011">
    <property type="entry name" value="PROTEIN_KINASE_DOM"/>
    <property type="match status" value="1"/>
</dbReference>
<evidence type="ECO:0000256" key="13">
    <source>
        <dbReference type="ARBA" id="ARBA00048679"/>
    </source>
</evidence>
<name>A0AAP0JNX5_9MAGN</name>
<dbReference type="GO" id="GO:0035556">
    <property type="term" value="P:intracellular signal transduction"/>
    <property type="evidence" value="ECO:0007669"/>
    <property type="project" value="TreeGrafter"/>
</dbReference>
<sequence length="1034" mass="115330">MKDDQAAKDIHPNTKVSDSGTEMLSKESYWGTKYVTGKDLPDNVHTRKASSGFKSFSHELGPKGGIQTTPPRAYSFNDLKELLGSLHSRFDAAKGVVNDELSHFSRDVKEFLAKEHSSPRGQKEVEDLLSLAQQCTEMASAELRIKCGGIVQNLTVKRQQCQAGLMKQLFTRLLFILTRCTRLLQFENDSEPIDENSFHKFRKCLENIPAVETSWLPTANVDSCARNKFSMEDQLPKEGKEVSSLSDGAGGRSEELPSDTAKALRKDSSTLVKESRSHYPQIDDLSDREDPTVFDSRIYNSSGKSYLLSFQKENVEQCHHVDESPGNLLYKSFDDPDSVICRICENAVPSSHLESHSYVCAYADKCDLKYLEVDERLSRLAEVLEQIIESSTINNRASHASPDISRVQNGISYVGCEVQSPKVVDWHNKGVEGMFEDLHEMDTACIDDSLVGAFGNLKGHVGTKLNHYGPSSSSGSVTSISSTNTPRATNTPRTSHFDLFWLESNCASESEDVQQMIDLAELTRCIASTDLERRGASDLLLGYMRDLQDILRQSKLKALVIDTFGNRVENLLREKYLLACDVIDRRSPENTGKSKEGIRCLLDNESQSSAVSTPSHSTHRERISIEDFEIIKPISRGAYGKVFLARKRTTGDIFAIKVLKKLDMIRKNDIERILAERNILITVRNPFVVRFFYSFSCRDNLYLVMEYLNGGDLYSLIKTLGCLEEDVSRTYVAELVLALEYLHSIGIVHRDLKPDNILIAHDGHIKLTDFGLSKIGLVNNTADLSGYETNATTLAAAKDLHYSFEHAQQMEERSQGSAVGTPDYLAPEILLGTEHGCAADWWSVGIILFELITGIPPFSAESPEMIFENILNKEITWPVVPTEMSYDAQDLINRLLIHDPDQRLGANGASEVKAHPFFRGVNWDTLISQKAAFVPNPDGVDDTSYFMPRHSQISNGIVEDHSCSDNESGTTDWCSNSELEVDEFGDLADFNSSPLDLSLINFSFKNLSQLAAINYDVLLQRDSSSSSPSRGSLP</sequence>
<evidence type="ECO:0000313" key="17">
    <source>
        <dbReference type="EMBL" id="KAK9136380.1"/>
    </source>
</evidence>
<feature type="compositionally biased region" description="Basic and acidic residues" evidence="14">
    <location>
        <begin position="1"/>
        <end position="12"/>
    </location>
</feature>
<keyword evidence="7" id="KW-0547">Nucleotide-binding</keyword>
<evidence type="ECO:0000256" key="8">
    <source>
        <dbReference type="ARBA" id="ARBA00022771"/>
    </source>
</evidence>
<evidence type="ECO:0000256" key="11">
    <source>
        <dbReference type="ARBA" id="ARBA00022840"/>
    </source>
</evidence>
<dbReference type="EMBL" id="JBBNAF010000006">
    <property type="protein sequence ID" value="KAK9136380.1"/>
    <property type="molecule type" value="Genomic_DNA"/>
</dbReference>
<comment type="similarity">
    <text evidence="1">Belongs to the protein kinase superfamily. AGC Ser/Thr protein kinase family.</text>
</comment>
<dbReference type="PROSITE" id="PS51285">
    <property type="entry name" value="AGC_KINASE_CTER"/>
    <property type="match status" value="1"/>
</dbReference>
<keyword evidence="8" id="KW-0863">Zinc-finger</keyword>
<feature type="region of interest" description="Disordered" evidence="14">
    <location>
        <begin position="468"/>
        <end position="491"/>
    </location>
</feature>
<dbReference type="PANTHER" id="PTHR24356">
    <property type="entry name" value="SERINE/THREONINE-PROTEIN KINASE"/>
    <property type="match status" value="1"/>
</dbReference>
<dbReference type="Proteomes" id="UP001420932">
    <property type="component" value="Unassembled WGS sequence"/>
</dbReference>
<comment type="catalytic activity">
    <reaction evidence="12">
        <text>L-threonyl-[protein] + ATP = O-phospho-L-threonyl-[protein] + ADP + H(+)</text>
        <dbReference type="Rhea" id="RHEA:46608"/>
        <dbReference type="Rhea" id="RHEA-COMP:11060"/>
        <dbReference type="Rhea" id="RHEA-COMP:11605"/>
        <dbReference type="ChEBI" id="CHEBI:15378"/>
        <dbReference type="ChEBI" id="CHEBI:30013"/>
        <dbReference type="ChEBI" id="CHEBI:30616"/>
        <dbReference type="ChEBI" id="CHEBI:61977"/>
        <dbReference type="ChEBI" id="CHEBI:456216"/>
        <dbReference type="EC" id="2.7.11.1"/>
    </reaction>
</comment>
<dbReference type="GO" id="GO:0008270">
    <property type="term" value="F:zinc ion binding"/>
    <property type="evidence" value="ECO:0007669"/>
    <property type="project" value="UniProtKB-KW"/>
</dbReference>
<dbReference type="InterPro" id="IPR000961">
    <property type="entry name" value="AGC-kinase_C"/>
</dbReference>
<evidence type="ECO:0000256" key="4">
    <source>
        <dbReference type="ARBA" id="ARBA00022553"/>
    </source>
</evidence>